<reference evidence="3" key="1">
    <citation type="submission" date="2017-04" db="EMBL/GenBank/DDBJ databases">
        <title>Function of individual gut microbiota members based on whole genome sequencing of pure cultures obtained from chicken caecum.</title>
        <authorList>
            <person name="Medvecky M."/>
            <person name="Cejkova D."/>
            <person name="Polansky O."/>
            <person name="Karasova D."/>
            <person name="Kubasova T."/>
            <person name="Cizek A."/>
            <person name="Rychlik I."/>
        </authorList>
    </citation>
    <scope>NUCLEOTIDE SEQUENCE [LARGE SCALE GENOMIC DNA]</scope>
    <source>
        <strain evidence="3">An175</strain>
    </source>
</reference>
<feature type="transmembrane region" description="Helical" evidence="1">
    <location>
        <begin position="297"/>
        <end position="316"/>
    </location>
</feature>
<keyword evidence="1" id="KW-1133">Transmembrane helix</keyword>
<keyword evidence="1" id="KW-0812">Transmembrane</keyword>
<protein>
    <recommendedName>
        <fullName evidence="4">Flp pilus assembly protein TadB</fullName>
    </recommendedName>
</protein>
<feature type="transmembrane region" description="Helical" evidence="1">
    <location>
        <begin position="263"/>
        <end position="285"/>
    </location>
</feature>
<proteinExistence type="predicted"/>
<dbReference type="EMBL" id="NFKP01000003">
    <property type="protein sequence ID" value="OUP70697.1"/>
    <property type="molecule type" value="Genomic_DNA"/>
</dbReference>
<organism evidence="2 3">
    <name type="scientific">Anaerotruncus colihominis</name>
    <dbReference type="NCBI Taxonomy" id="169435"/>
    <lineage>
        <taxon>Bacteria</taxon>
        <taxon>Bacillati</taxon>
        <taxon>Bacillota</taxon>
        <taxon>Clostridia</taxon>
        <taxon>Eubacteriales</taxon>
        <taxon>Oscillospiraceae</taxon>
        <taxon>Anaerotruncus</taxon>
    </lineage>
</organism>
<accession>A0A1Y4N500</accession>
<evidence type="ECO:0000256" key="1">
    <source>
        <dbReference type="SAM" id="Phobius"/>
    </source>
</evidence>
<keyword evidence="1" id="KW-0472">Membrane</keyword>
<feature type="transmembrane region" description="Helical" evidence="1">
    <location>
        <begin position="122"/>
        <end position="141"/>
    </location>
</feature>
<evidence type="ECO:0008006" key="4">
    <source>
        <dbReference type="Google" id="ProtNLM"/>
    </source>
</evidence>
<name>A0A1Y4N500_9FIRM</name>
<gene>
    <name evidence="2" type="ORF">B5F11_04430</name>
</gene>
<feature type="transmembrane region" description="Helical" evidence="1">
    <location>
        <begin position="6"/>
        <end position="26"/>
    </location>
</feature>
<dbReference type="RefSeq" id="WP_087299907.1">
    <property type="nucleotide sequence ID" value="NZ_NFKP01000003.1"/>
</dbReference>
<evidence type="ECO:0000313" key="2">
    <source>
        <dbReference type="EMBL" id="OUP70697.1"/>
    </source>
</evidence>
<sequence length="329" mass="37692">MDLTKAIIYVLVIIGSYVFATQLTGFRLRKASEDAIEALFTRTASYAVRMERKNQQKFNLLSEEKKLKSFSYQYYSFVNELMLDIGWRKFGVSPEVFTVANVVLSLLIGMILLIVVKSLLVVVYMCVVIFILNIAIIFSISRIGARKRLRKLIAAENLICGNISRGIEEAVRLNMDLFDPEVRPAFALFLDRWTMQNYSLQKALALLSKDLGHHSVPLLRRVLIFEEEHRPGQEDMFRFIMSCNIREEERNAVRDRCFRDMNINFALCAGIVLMFAFMCIGTFPAVVEVYKTAGGKFVLALLFSTLALAFVAVQAMQSKRFVFKPKKLR</sequence>
<evidence type="ECO:0000313" key="3">
    <source>
        <dbReference type="Proteomes" id="UP000196386"/>
    </source>
</evidence>
<dbReference type="AlphaFoldDB" id="A0A1Y4N500"/>
<feature type="transmembrane region" description="Helical" evidence="1">
    <location>
        <begin position="96"/>
        <end position="116"/>
    </location>
</feature>
<comment type="caution">
    <text evidence="2">The sequence shown here is derived from an EMBL/GenBank/DDBJ whole genome shotgun (WGS) entry which is preliminary data.</text>
</comment>
<dbReference type="Proteomes" id="UP000196386">
    <property type="component" value="Unassembled WGS sequence"/>
</dbReference>